<name>A0A164KTI5_9NOCA</name>
<dbReference type="EMBL" id="LWGR01000012">
    <property type="protein sequence ID" value="KZM71703.1"/>
    <property type="molecule type" value="Genomic_DNA"/>
</dbReference>
<evidence type="ECO:0000313" key="1">
    <source>
        <dbReference type="EMBL" id="KZM71703.1"/>
    </source>
</evidence>
<protein>
    <submittedName>
        <fullName evidence="1">Uncharacterized protein</fullName>
    </submittedName>
</protein>
<dbReference type="RefSeq" id="WP_067577458.1">
    <property type="nucleotide sequence ID" value="NZ_JABMCZ010000003.1"/>
</dbReference>
<reference evidence="1 2" key="1">
    <citation type="submission" date="2016-04" db="EMBL/GenBank/DDBJ databases">
        <authorList>
            <person name="Evans L.H."/>
            <person name="Alamgir A."/>
            <person name="Owens N."/>
            <person name="Weber N.D."/>
            <person name="Virtaneva K."/>
            <person name="Barbian K."/>
            <person name="Babar A."/>
            <person name="Rosenke K."/>
        </authorList>
    </citation>
    <scope>NUCLEOTIDE SEQUENCE [LARGE SCALE GENOMIC DNA]</scope>
    <source>
        <strain evidence="1 2">IFM 0406</strain>
    </source>
</reference>
<sequence>MIRRADRYAIADDRPDEVHGARAGEVAAFGRGARFTIDGDRIAEYRLVADPGELERLELAVLA</sequence>
<evidence type="ECO:0000313" key="2">
    <source>
        <dbReference type="Proteomes" id="UP000076512"/>
    </source>
</evidence>
<proteinExistence type="predicted"/>
<organism evidence="1 2">
    <name type="scientific">Nocardia terpenica</name>
    <dbReference type="NCBI Taxonomy" id="455432"/>
    <lineage>
        <taxon>Bacteria</taxon>
        <taxon>Bacillati</taxon>
        <taxon>Actinomycetota</taxon>
        <taxon>Actinomycetes</taxon>
        <taxon>Mycobacteriales</taxon>
        <taxon>Nocardiaceae</taxon>
        <taxon>Nocardia</taxon>
    </lineage>
</organism>
<keyword evidence="2" id="KW-1185">Reference proteome</keyword>
<dbReference type="AlphaFoldDB" id="A0A164KTI5"/>
<comment type="caution">
    <text evidence="1">The sequence shown here is derived from an EMBL/GenBank/DDBJ whole genome shotgun (WGS) entry which is preliminary data.</text>
</comment>
<dbReference type="Proteomes" id="UP000076512">
    <property type="component" value="Unassembled WGS sequence"/>
</dbReference>
<accession>A0A164KTI5</accession>
<gene>
    <name evidence="1" type="ORF">AWN90_03015</name>
</gene>